<proteinExistence type="predicted"/>
<dbReference type="GO" id="GO:0008967">
    <property type="term" value="F:phosphoglycolate phosphatase activity"/>
    <property type="evidence" value="ECO:0007669"/>
    <property type="project" value="TreeGrafter"/>
</dbReference>
<dbReference type="Pfam" id="PF00702">
    <property type="entry name" value="Hydrolase"/>
    <property type="match status" value="1"/>
</dbReference>
<dbReference type="Proteomes" id="UP000002071">
    <property type="component" value="Chromosome"/>
</dbReference>
<evidence type="ECO:0000313" key="1">
    <source>
        <dbReference type="EMBL" id="ACV12157.1"/>
    </source>
</evidence>
<dbReference type="SUPFAM" id="SSF56784">
    <property type="entry name" value="HAD-like"/>
    <property type="match status" value="1"/>
</dbReference>
<dbReference type="STRING" id="519442.Huta_1989"/>
<gene>
    <name evidence="1" type="ordered locus">Huta_1989</name>
</gene>
<dbReference type="RefSeq" id="WP_015789728.1">
    <property type="nucleotide sequence ID" value="NC_013158.1"/>
</dbReference>
<organism evidence="1 2">
    <name type="scientific">Halorhabdus utahensis (strain DSM 12940 / JCM 11049 / AX-2)</name>
    <dbReference type="NCBI Taxonomy" id="519442"/>
    <lineage>
        <taxon>Archaea</taxon>
        <taxon>Methanobacteriati</taxon>
        <taxon>Methanobacteriota</taxon>
        <taxon>Stenosarchaea group</taxon>
        <taxon>Halobacteria</taxon>
        <taxon>Halobacteriales</taxon>
        <taxon>Haloarculaceae</taxon>
        <taxon>Halorhabdus</taxon>
    </lineage>
</organism>
<reference evidence="1 2" key="1">
    <citation type="journal article" date="2009" name="Stand. Genomic Sci.">
        <title>Complete genome sequence of Halorhabdus utahensis type strain (AX-2).</title>
        <authorList>
            <person name="Anderson I."/>
            <person name="Tindall B.J."/>
            <person name="Pomrenke H."/>
            <person name="Goker M."/>
            <person name="Lapidus A."/>
            <person name="Nolan M."/>
            <person name="Copeland A."/>
            <person name="Glavina Del Rio T."/>
            <person name="Chen F."/>
            <person name="Tice H."/>
            <person name="Cheng J.F."/>
            <person name="Lucas S."/>
            <person name="Chertkov O."/>
            <person name="Bruce D."/>
            <person name="Brettin T."/>
            <person name="Detter J.C."/>
            <person name="Han C."/>
            <person name="Goodwin L."/>
            <person name="Land M."/>
            <person name="Hauser L."/>
            <person name="Chang Y.J."/>
            <person name="Jeffries C.D."/>
            <person name="Pitluck S."/>
            <person name="Pati A."/>
            <person name="Mavromatis K."/>
            <person name="Ivanova N."/>
            <person name="Ovchinnikova G."/>
            <person name="Chen A."/>
            <person name="Palaniappan K."/>
            <person name="Chain P."/>
            <person name="Rohde M."/>
            <person name="Bristow J."/>
            <person name="Eisen J.A."/>
            <person name="Markowitz V."/>
            <person name="Hugenholtz P."/>
            <person name="Kyrpides N.C."/>
            <person name="Klenk H.P."/>
        </authorList>
    </citation>
    <scope>NUCLEOTIDE SEQUENCE [LARGE SCALE GENOMIC DNA]</scope>
    <source>
        <strain evidence="2">DSM 12940 / JCM 11049 / AX-2</strain>
    </source>
</reference>
<dbReference type="OrthoDB" id="236576at2157"/>
<sequence>MNVGFDLDGVLLDSAADLAWLDRGLDNALAELDIEPTESNRRKLYPDALADLEAVATEFDVEPDRLWAARTRNYTEGKITAIQSGELMPFEDLDAIERVTDETLFCVSNSPQEVVEAFLETTGYDGAFDVAVGRGQSREALDRLKPDPAMFDPVADALGEGEYVYVGDRDSDREFAARTGMGYVHLDRRERTLAEAVETIENEAWECPDGAAVDAESTPESR</sequence>
<dbReference type="InterPro" id="IPR050155">
    <property type="entry name" value="HAD-like_hydrolase_sf"/>
</dbReference>
<evidence type="ECO:0000313" key="2">
    <source>
        <dbReference type="Proteomes" id="UP000002071"/>
    </source>
</evidence>
<dbReference type="InterPro" id="IPR023198">
    <property type="entry name" value="PGP-like_dom2"/>
</dbReference>
<dbReference type="Gene3D" id="1.10.150.240">
    <property type="entry name" value="Putative phosphatase, domain 2"/>
    <property type="match status" value="1"/>
</dbReference>
<dbReference type="PANTHER" id="PTHR43434">
    <property type="entry name" value="PHOSPHOGLYCOLATE PHOSPHATASE"/>
    <property type="match status" value="1"/>
</dbReference>
<keyword evidence="2" id="KW-1185">Reference proteome</keyword>
<dbReference type="EMBL" id="CP001687">
    <property type="protein sequence ID" value="ACV12157.1"/>
    <property type="molecule type" value="Genomic_DNA"/>
</dbReference>
<dbReference type="GO" id="GO:0006281">
    <property type="term" value="P:DNA repair"/>
    <property type="evidence" value="ECO:0007669"/>
    <property type="project" value="TreeGrafter"/>
</dbReference>
<dbReference type="PANTHER" id="PTHR43434:SF1">
    <property type="entry name" value="PHOSPHOGLYCOLATE PHOSPHATASE"/>
    <property type="match status" value="1"/>
</dbReference>
<name>C7NTG7_HALUD</name>
<dbReference type="AlphaFoldDB" id="C7NTG7"/>
<dbReference type="GeneID" id="8384283"/>
<keyword evidence="1" id="KW-0378">Hydrolase</keyword>
<dbReference type="InterPro" id="IPR036412">
    <property type="entry name" value="HAD-like_sf"/>
</dbReference>
<dbReference type="Gene3D" id="3.40.50.1000">
    <property type="entry name" value="HAD superfamily/HAD-like"/>
    <property type="match status" value="1"/>
</dbReference>
<protein>
    <submittedName>
        <fullName evidence="1">Haloacid dehalogenase domain protein hydrolase</fullName>
    </submittedName>
</protein>
<dbReference type="eggNOG" id="arCOG02292">
    <property type="taxonomic scope" value="Archaea"/>
</dbReference>
<dbReference type="KEGG" id="hut:Huta_1989"/>
<dbReference type="HOGENOM" id="CLU_1243009_0_0_2"/>
<accession>C7NTG7</accession>
<dbReference type="InterPro" id="IPR023214">
    <property type="entry name" value="HAD_sf"/>
</dbReference>